<reference evidence="1 2" key="1">
    <citation type="submission" date="2016-10" db="EMBL/GenBank/DDBJ databases">
        <authorList>
            <person name="de Groot N.N."/>
        </authorList>
    </citation>
    <scope>NUCLEOTIDE SEQUENCE [LARGE SCALE GENOMIC DNA]</scope>
    <source>
        <strain evidence="1 2">DSM 21668</strain>
    </source>
</reference>
<dbReference type="AlphaFoldDB" id="A0A1G9K0R6"/>
<dbReference type="STRING" id="563176.SAMN04488090_0824"/>
<accession>A0A1G9K0R6</accession>
<dbReference type="Proteomes" id="UP000198901">
    <property type="component" value="Unassembled WGS sequence"/>
</dbReference>
<dbReference type="RefSeq" id="WP_093198181.1">
    <property type="nucleotide sequence ID" value="NZ_FNGS01000002.1"/>
</dbReference>
<protein>
    <recommendedName>
        <fullName evidence="3">Outer membrane protein beta-barrel domain-containing protein</fullName>
    </recommendedName>
</protein>
<sequence>MSEDRYDRFLKKKLESVRPEYPSGAWERFRKRLPAPAPRWPAFVSLCSLAACLWMLFTLSQQQELIRSLSEQLKSRPVVATSRKDTVVVVREIVREIVRREIPGLDTRTMARGNFPVPVSGPATDRPEIPYSAIQPDIPSDANTAGVPAALPADTLALKAPRHEPVLPPVKTGSRFRLSSLQPTLGLDLQATGSSLAVGPSVSLQTNSRVGLSLGVQIERFFPDRYRDAGMFNAATGQDFLENYRDHLPDKYDRLEELSVRTTLVNLPVMLHYTVPVSPRWSILLQTGTRLNLAAFRQVGFETHQGGEETYHFFETNIPVYAFRNLRFGAGVHYHKGRFSFQAMPFYEYAFRSVSGVARTAAFGVRTAVGLDLFPGKAFR</sequence>
<evidence type="ECO:0000313" key="1">
    <source>
        <dbReference type="EMBL" id="SDL43056.1"/>
    </source>
</evidence>
<evidence type="ECO:0008006" key="3">
    <source>
        <dbReference type="Google" id="ProtNLM"/>
    </source>
</evidence>
<evidence type="ECO:0000313" key="2">
    <source>
        <dbReference type="Proteomes" id="UP000198901"/>
    </source>
</evidence>
<proteinExistence type="predicted"/>
<name>A0A1G9K0R6_9BACT</name>
<gene>
    <name evidence="1" type="ORF">SAMN04488090_0824</name>
</gene>
<keyword evidence="2" id="KW-1185">Reference proteome</keyword>
<dbReference type="EMBL" id="FNGS01000002">
    <property type="protein sequence ID" value="SDL43056.1"/>
    <property type="molecule type" value="Genomic_DNA"/>
</dbReference>
<dbReference type="OrthoDB" id="921184at2"/>
<organism evidence="1 2">
    <name type="scientific">Siphonobacter aquaeclarae</name>
    <dbReference type="NCBI Taxonomy" id="563176"/>
    <lineage>
        <taxon>Bacteria</taxon>
        <taxon>Pseudomonadati</taxon>
        <taxon>Bacteroidota</taxon>
        <taxon>Cytophagia</taxon>
        <taxon>Cytophagales</taxon>
        <taxon>Cytophagaceae</taxon>
        <taxon>Siphonobacter</taxon>
    </lineage>
</organism>